<evidence type="ECO:0000256" key="2">
    <source>
        <dbReference type="SAM" id="SignalP"/>
    </source>
</evidence>
<feature type="region of interest" description="Disordered" evidence="1">
    <location>
        <begin position="77"/>
        <end position="99"/>
    </location>
</feature>
<organism evidence="3 4">
    <name type="scientific">Lasiosphaeria ovina</name>
    <dbReference type="NCBI Taxonomy" id="92902"/>
    <lineage>
        <taxon>Eukaryota</taxon>
        <taxon>Fungi</taxon>
        <taxon>Dikarya</taxon>
        <taxon>Ascomycota</taxon>
        <taxon>Pezizomycotina</taxon>
        <taxon>Sordariomycetes</taxon>
        <taxon>Sordariomycetidae</taxon>
        <taxon>Sordariales</taxon>
        <taxon>Lasiosphaeriaceae</taxon>
        <taxon>Lasiosphaeria</taxon>
    </lineage>
</organism>
<evidence type="ECO:0000313" key="3">
    <source>
        <dbReference type="EMBL" id="KAK3379244.1"/>
    </source>
</evidence>
<comment type="caution">
    <text evidence="3">The sequence shown here is derived from an EMBL/GenBank/DDBJ whole genome shotgun (WGS) entry which is preliminary data.</text>
</comment>
<feature type="signal peptide" evidence="2">
    <location>
        <begin position="1"/>
        <end position="27"/>
    </location>
</feature>
<dbReference type="AlphaFoldDB" id="A0AAE0NDJ7"/>
<proteinExistence type="predicted"/>
<feature type="compositionally biased region" description="Low complexity" evidence="1">
    <location>
        <begin position="81"/>
        <end position="97"/>
    </location>
</feature>
<reference evidence="3" key="1">
    <citation type="journal article" date="2023" name="Mol. Phylogenet. Evol.">
        <title>Genome-scale phylogeny and comparative genomics of the fungal order Sordariales.</title>
        <authorList>
            <person name="Hensen N."/>
            <person name="Bonometti L."/>
            <person name="Westerberg I."/>
            <person name="Brannstrom I.O."/>
            <person name="Guillou S."/>
            <person name="Cros-Aarteil S."/>
            <person name="Calhoun S."/>
            <person name="Haridas S."/>
            <person name="Kuo A."/>
            <person name="Mondo S."/>
            <person name="Pangilinan J."/>
            <person name="Riley R."/>
            <person name="LaButti K."/>
            <person name="Andreopoulos B."/>
            <person name="Lipzen A."/>
            <person name="Chen C."/>
            <person name="Yan M."/>
            <person name="Daum C."/>
            <person name="Ng V."/>
            <person name="Clum A."/>
            <person name="Steindorff A."/>
            <person name="Ohm R.A."/>
            <person name="Martin F."/>
            <person name="Silar P."/>
            <person name="Natvig D.O."/>
            <person name="Lalanne C."/>
            <person name="Gautier V."/>
            <person name="Ament-Velasquez S.L."/>
            <person name="Kruys A."/>
            <person name="Hutchinson M.I."/>
            <person name="Powell A.J."/>
            <person name="Barry K."/>
            <person name="Miller A.N."/>
            <person name="Grigoriev I.V."/>
            <person name="Debuchy R."/>
            <person name="Gladieux P."/>
            <person name="Hiltunen Thoren M."/>
            <person name="Johannesson H."/>
        </authorList>
    </citation>
    <scope>NUCLEOTIDE SEQUENCE</scope>
    <source>
        <strain evidence="3">CBS 958.72</strain>
    </source>
</reference>
<keyword evidence="2" id="KW-0732">Signal</keyword>
<dbReference type="Proteomes" id="UP001287356">
    <property type="component" value="Unassembled WGS sequence"/>
</dbReference>
<evidence type="ECO:0000256" key="1">
    <source>
        <dbReference type="SAM" id="MobiDB-lite"/>
    </source>
</evidence>
<sequence>MLHQAFGFGAVWCAACLQAAGISNTSASRLTSMLDNIDRPAPLSKPWPRQPESLEIAANIISAPARESAKALTRRLEASKPGSWAGGSRPSSSAGSSVVDVDALPCASRPEHDPLDGDLGGAAVRASRFSLNGRRAYPILDALRLRRGTAATTGRHLRPAARNEPVTCRSSKRGGCMRREIPSRIPEYYPPPIPWMAADRLPEDYQVPT</sequence>
<keyword evidence="4" id="KW-1185">Reference proteome</keyword>
<accession>A0AAE0NDJ7</accession>
<name>A0AAE0NDJ7_9PEZI</name>
<gene>
    <name evidence="3" type="ORF">B0T24DRAFT_149444</name>
</gene>
<feature type="chain" id="PRO_5042184433" evidence="2">
    <location>
        <begin position="28"/>
        <end position="209"/>
    </location>
</feature>
<protein>
    <submittedName>
        <fullName evidence="3">Uncharacterized protein</fullName>
    </submittedName>
</protein>
<dbReference type="EMBL" id="JAULSN010000002">
    <property type="protein sequence ID" value="KAK3379244.1"/>
    <property type="molecule type" value="Genomic_DNA"/>
</dbReference>
<reference evidence="3" key="2">
    <citation type="submission" date="2023-06" db="EMBL/GenBank/DDBJ databases">
        <authorList>
            <consortium name="Lawrence Berkeley National Laboratory"/>
            <person name="Haridas S."/>
            <person name="Hensen N."/>
            <person name="Bonometti L."/>
            <person name="Westerberg I."/>
            <person name="Brannstrom I.O."/>
            <person name="Guillou S."/>
            <person name="Cros-Aarteil S."/>
            <person name="Calhoun S."/>
            <person name="Kuo A."/>
            <person name="Mondo S."/>
            <person name="Pangilinan J."/>
            <person name="Riley R."/>
            <person name="Labutti K."/>
            <person name="Andreopoulos B."/>
            <person name="Lipzen A."/>
            <person name="Chen C."/>
            <person name="Yanf M."/>
            <person name="Daum C."/>
            <person name="Ng V."/>
            <person name="Clum A."/>
            <person name="Steindorff A."/>
            <person name="Ohm R."/>
            <person name="Martin F."/>
            <person name="Silar P."/>
            <person name="Natvig D."/>
            <person name="Lalanne C."/>
            <person name="Gautier V."/>
            <person name="Ament-Velasquez S.L."/>
            <person name="Kruys A."/>
            <person name="Hutchinson M.I."/>
            <person name="Powell A.J."/>
            <person name="Barry K."/>
            <person name="Miller A.N."/>
            <person name="Grigoriev I.V."/>
            <person name="Debuchy R."/>
            <person name="Gladieux P."/>
            <person name="Thoren M.H."/>
            <person name="Johannesson H."/>
        </authorList>
    </citation>
    <scope>NUCLEOTIDE SEQUENCE</scope>
    <source>
        <strain evidence="3">CBS 958.72</strain>
    </source>
</reference>
<evidence type="ECO:0000313" key="4">
    <source>
        <dbReference type="Proteomes" id="UP001287356"/>
    </source>
</evidence>